<comment type="caution">
    <text evidence="8">The sequence shown here is derived from an EMBL/GenBank/DDBJ whole genome shotgun (WGS) entry which is preliminary data.</text>
</comment>
<name>A0A1J4JXN7_9EUKA</name>
<dbReference type="OrthoDB" id="5800476at2759"/>
<evidence type="ECO:0000256" key="5">
    <source>
        <dbReference type="RuleBase" id="RU000304"/>
    </source>
</evidence>
<dbReference type="GO" id="GO:0004674">
    <property type="term" value="F:protein serine/threonine kinase activity"/>
    <property type="evidence" value="ECO:0007669"/>
    <property type="project" value="UniProtKB-KW"/>
</dbReference>
<dbReference type="GeneID" id="94827943"/>
<organism evidence="8 9">
    <name type="scientific">Tritrichomonas foetus</name>
    <dbReference type="NCBI Taxonomy" id="1144522"/>
    <lineage>
        <taxon>Eukaryota</taxon>
        <taxon>Metamonada</taxon>
        <taxon>Parabasalia</taxon>
        <taxon>Tritrichomonadida</taxon>
        <taxon>Tritrichomonadidae</taxon>
        <taxon>Tritrichomonas</taxon>
    </lineage>
</organism>
<dbReference type="SUPFAM" id="SSF56112">
    <property type="entry name" value="Protein kinase-like (PK-like)"/>
    <property type="match status" value="1"/>
</dbReference>
<dbReference type="CDD" id="cd14016">
    <property type="entry name" value="STKc_CK1"/>
    <property type="match status" value="1"/>
</dbReference>
<evidence type="ECO:0000313" key="9">
    <source>
        <dbReference type="Proteomes" id="UP000179807"/>
    </source>
</evidence>
<feature type="domain" description="Protein kinase" evidence="7">
    <location>
        <begin position="26"/>
        <end position="295"/>
    </location>
</feature>
<dbReference type="PROSITE" id="PS00107">
    <property type="entry name" value="PROTEIN_KINASE_ATP"/>
    <property type="match status" value="1"/>
</dbReference>
<dbReference type="InterPro" id="IPR008271">
    <property type="entry name" value="Ser/Thr_kinase_AS"/>
</dbReference>
<keyword evidence="5" id="KW-0723">Serine/threonine-protein kinase</keyword>
<keyword evidence="8" id="KW-0808">Transferase</keyword>
<keyword evidence="2 4" id="KW-0547">Nucleotide-binding</keyword>
<dbReference type="InterPro" id="IPR050235">
    <property type="entry name" value="CK1_Ser-Thr_kinase"/>
</dbReference>
<evidence type="ECO:0000256" key="4">
    <source>
        <dbReference type="PROSITE-ProRule" id="PRU10141"/>
    </source>
</evidence>
<dbReference type="RefSeq" id="XP_068356578.1">
    <property type="nucleotide sequence ID" value="XM_068493239.1"/>
</dbReference>
<evidence type="ECO:0000313" key="8">
    <source>
        <dbReference type="EMBL" id="OHT03442.1"/>
    </source>
</evidence>
<evidence type="ECO:0000256" key="2">
    <source>
        <dbReference type="ARBA" id="ARBA00022741"/>
    </source>
</evidence>
<sequence length="394" mass="45392">MVNLSLSLKIDLLEMSLKGTIIAESFLMGEPIGKGSFGETYHAINIGTQEEVAIKTESINTKAPQLQYEAKIYKFLAGGFGVPIVHCYGYNRTHNFMVMDILGNSLENLFEKCNRKFSLKTVLMLADQMISCIQFVHSKNYIHRDIKPDNFMMGVNENSNLVFLIDYGLTKNYRDPRTKIHIPYNENNSLTGTARYASINALSGIEQSRRDDLECLGYVWAYFLRGSLPWMGIDEGDKKNKYKQITEVKSKTSVEELFSGFPQEFVEYMYMVKQMRFSDQPNYSQLRGMLRNAFINCGYIYDYVYDWSEIFPCFEIPKVPKPVTEKPLSRLQDQKYCKYPITENDLFPIPKAPAYIEPVSRKIKKSKSSLSSLPKIIDKRTPSKQTALSPRRRP</sequence>
<protein>
    <recommendedName>
        <fullName evidence="1">non-specific serine/threonine protein kinase</fullName>
        <ecNumber evidence="1">2.7.11.1</ecNumber>
    </recommendedName>
</protein>
<keyword evidence="3 4" id="KW-0067">ATP-binding</keyword>
<feature type="binding site" evidence="4">
    <location>
        <position position="55"/>
    </location>
    <ligand>
        <name>ATP</name>
        <dbReference type="ChEBI" id="CHEBI:30616"/>
    </ligand>
</feature>
<comment type="similarity">
    <text evidence="5">Belongs to the protein kinase superfamily.</text>
</comment>
<dbReference type="Pfam" id="PF00069">
    <property type="entry name" value="Pkinase"/>
    <property type="match status" value="1"/>
</dbReference>
<dbReference type="SMART" id="SM00220">
    <property type="entry name" value="S_TKc"/>
    <property type="match status" value="1"/>
</dbReference>
<dbReference type="PROSITE" id="PS50011">
    <property type="entry name" value="PROTEIN_KINASE_DOM"/>
    <property type="match status" value="1"/>
</dbReference>
<evidence type="ECO:0000256" key="3">
    <source>
        <dbReference type="ARBA" id="ARBA00022840"/>
    </source>
</evidence>
<keyword evidence="8" id="KW-0418">Kinase</keyword>
<evidence type="ECO:0000256" key="6">
    <source>
        <dbReference type="SAM" id="MobiDB-lite"/>
    </source>
</evidence>
<dbReference type="Proteomes" id="UP000179807">
    <property type="component" value="Unassembled WGS sequence"/>
</dbReference>
<accession>A0A1J4JXN7</accession>
<dbReference type="InterPro" id="IPR000719">
    <property type="entry name" value="Prot_kinase_dom"/>
</dbReference>
<gene>
    <name evidence="8" type="ORF">TRFO_06686</name>
</gene>
<keyword evidence="9" id="KW-1185">Reference proteome</keyword>
<dbReference type="InterPro" id="IPR017441">
    <property type="entry name" value="Protein_kinase_ATP_BS"/>
</dbReference>
<dbReference type="EC" id="2.7.11.1" evidence="1"/>
<dbReference type="FunFam" id="1.10.510.10:FF:000596">
    <property type="entry name" value="CK1 family protein kinase"/>
    <property type="match status" value="1"/>
</dbReference>
<reference evidence="8" key="1">
    <citation type="submission" date="2016-10" db="EMBL/GenBank/DDBJ databases">
        <authorList>
            <person name="Benchimol M."/>
            <person name="Almeida L.G."/>
            <person name="Vasconcelos A.T."/>
            <person name="Perreira-Neves A."/>
            <person name="Rosa I.A."/>
            <person name="Tasca T."/>
            <person name="Bogo M.R."/>
            <person name="de Souza W."/>
        </authorList>
    </citation>
    <scope>NUCLEOTIDE SEQUENCE [LARGE SCALE GENOMIC DNA]</scope>
    <source>
        <strain evidence="8">K</strain>
    </source>
</reference>
<evidence type="ECO:0000259" key="7">
    <source>
        <dbReference type="PROSITE" id="PS50011"/>
    </source>
</evidence>
<dbReference type="Gene3D" id="1.10.510.10">
    <property type="entry name" value="Transferase(Phosphotransferase) domain 1"/>
    <property type="match status" value="1"/>
</dbReference>
<feature type="region of interest" description="Disordered" evidence="6">
    <location>
        <begin position="361"/>
        <end position="394"/>
    </location>
</feature>
<proteinExistence type="inferred from homology"/>
<dbReference type="GO" id="GO:0005524">
    <property type="term" value="F:ATP binding"/>
    <property type="evidence" value="ECO:0007669"/>
    <property type="project" value="UniProtKB-UniRule"/>
</dbReference>
<dbReference type="PROSITE" id="PS00108">
    <property type="entry name" value="PROTEIN_KINASE_ST"/>
    <property type="match status" value="1"/>
</dbReference>
<evidence type="ECO:0000256" key="1">
    <source>
        <dbReference type="ARBA" id="ARBA00012513"/>
    </source>
</evidence>
<dbReference type="EMBL" id="MLAK01000827">
    <property type="protein sequence ID" value="OHT03442.1"/>
    <property type="molecule type" value="Genomic_DNA"/>
</dbReference>
<dbReference type="VEuPathDB" id="TrichDB:TRFO_06686"/>
<dbReference type="PANTHER" id="PTHR11909">
    <property type="entry name" value="CASEIN KINASE-RELATED"/>
    <property type="match status" value="1"/>
</dbReference>
<dbReference type="AlphaFoldDB" id="A0A1J4JXN7"/>
<dbReference type="InterPro" id="IPR011009">
    <property type="entry name" value="Kinase-like_dom_sf"/>
</dbReference>